<dbReference type="InterPro" id="IPR025846">
    <property type="entry name" value="TBL_N"/>
</dbReference>
<comment type="subcellular location">
    <subcellularLocation>
        <location evidence="1">Membrane</location>
        <topology evidence="1">Single-pass membrane protein</topology>
    </subcellularLocation>
</comment>
<dbReference type="InterPro" id="IPR029962">
    <property type="entry name" value="TBL"/>
</dbReference>
<evidence type="ECO:0000256" key="6">
    <source>
        <dbReference type="ARBA" id="ARBA00023136"/>
    </source>
</evidence>
<gene>
    <name evidence="11" type="ORF">Scep_017848</name>
</gene>
<dbReference type="AlphaFoldDB" id="A0AAP0NW12"/>
<evidence type="ECO:0000256" key="3">
    <source>
        <dbReference type="ARBA" id="ARBA00022692"/>
    </source>
</evidence>
<dbReference type="EMBL" id="JBBNAG010000007">
    <property type="protein sequence ID" value="KAK9119755.1"/>
    <property type="molecule type" value="Genomic_DNA"/>
</dbReference>
<evidence type="ECO:0000259" key="10">
    <source>
        <dbReference type="Pfam" id="PF14416"/>
    </source>
</evidence>
<feature type="compositionally biased region" description="Acidic residues" evidence="7">
    <location>
        <begin position="123"/>
        <end position="135"/>
    </location>
</feature>
<evidence type="ECO:0000256" key="5">
    <source>
        <dbReference type="ARBA" id="ARBA00022989"/>
    </source>
</evidence>
<comment type="similarity">
    <text evidence="2">Belongs to the PC-esterase family. TBL subfamily.</text>
</comment>
<proteinExistence type="inferred from homology"/>
<feature type="region of interest" description="Disordered" evidence="7">
    <location>
        <begin position="73"/>
        <end position="141"/>
    </location>
</feature>
<feature type="domain" description="Trichome birefringence-like N-terminal" evidence="10">
    <location>
        <begin position="144"/>
        <end position="197"/>
    </location>
</feature>
<keyword evidence="6 8" id="KW-0472">Membrane</keyword>
<evidence type="ECO:0000259" key="9">
    <source>
        <dbReference type="Pfam" id="PF13839"/>
    </source>
</evidence>
<feature type="domain" description="Trichome birefringence-like C-terminal" evidence="9">
    <location>
        <begin position="198"/>
        <end position="484"/>
    </location>
</feature>
<feature type="compositionally biased region" description="Basic and acidic residues" evidence="7">
    <location>
        <begin position="88"/>
        <end position="108"/>
    </location>
</feature>
<keyword evidence="5 8" id="KW-1133">Transmembrane helix</keyword>
<evidence type="ECO:0000256" key="4">
    <source>
        <dbReference type="ARBA" id="ARBA00022968"/>
    </source>
</evidence>
<feature type="transmembrane region" description="Helical" evidence="8">
    <location>
        <begin position="29"/>
        <end position="48"/>
    </location>
</feature>
<dbReference type="Pfam" id="PF14416">
    <property type="entry name" value="PMR5N"/>
    <property type="match status" value="1"/>
</dbReference>
<dbReference type="InterPro" id="IPR026057">
    <property type="entry name" value="TBL_C"/>
</dbReference>
<evidence type="ECO:0000256" key="2">
    <source>
        <dbReference type="ARBA" id="ARBA00007727"/>
    </source>
</evidence>
<evidence type="ECO:0000256" key="1">
    <source>
        <dbReference type="ARBA" id="ARBA00004167"/>
    </source>
</evidence>
<dbReference type="PANTHER" id="PTHR32285:SF208">
    <property type="entry name" value="PROTEIN TRICHOME BIREFRINGENCE-LIKE 2"/>
    <property type="match status" value="1"/>
</dbReference>
<comment type="caution">
    <text evidence="11">The sequence shown here is derived from an EMBL/GenBank/DDBJ whole genome shotgun (WGS) entry which is preliminary data.</text>
</comment>
<name>A0AAP0NW12_9MAGN</name>
<protein>
    <recommendedName>
        <fullName evidence="13">Trichome birefringence-like N-terminal domain-containing protein</fullName>
    </recommendedName>
</protein>
<keyword evidence="3 8" id="KW-0812">Transmembrane</keyword>
<evidence type="ECO:0000256" key="7">
    <source>
        <dbReference type="SAM" id="MobiDB-lite"/>
    </source>
</evidence>
<keyword evidence="4" id="KW-0735">Signal-anchor</keyword>
<dbReference type="GO" id="GO:0016413">
    <property type="term" value="F:O-acetyltransferase activity"/>
    <property type="evidence" value="ECO:0007669"/>
    <property type="project" value="InterPro"/>
</dbReference>
<organism evidence="11 12">
    <name type="scientific">Stephania cephalantha</name>
    <dbReference type="NCBI Taxonomy" id="152367"/>
    <lineage>
        <taxon>Eukaryota</taxon>
        <taxon>Viridiplantae</taxon>
        <taxon>Streptophyta</taxon>
        <taxon>Embryophyta</taxon>
        <taxon>Tracheophyta</taxon>
        <taxon>Spermatophyta</taxon>
        <taxon>Magnoliopsida</taxon>
        <taxon>Ranunculales</taxon>
        <taxon>Menispermaceae</taxon>
        <taxon>Menispermoideae</taxon>
        <taxon>Cissampelideae</taxon>
        <taxon>Stephania</taxon>
    </lineage>
</organism>
<dbReference type="GO" id="GO:0016020">
    <property type="term" value="C:membrane"/>
    <property type="evidence" value="ECO:0007669"/>
    <property type="project" value="UniProtKB-SubCell"/>
</dbReference>
<evidence type="ECO:0000313" key="11">
    <source>
        <dbReference type="EMBL" id="KAK9119755.1"/>
    </source>
</evidence>
<evidence type="ECO:0000313" key="12">
    <source>
        <dbReference type="Proteomes" id="UP001419268"/>
    </source>
</evidence>
<accession>A0AAP0NW12</accession>
<evidence type="ECO:0000256" key="8">
    <source>
        <dbReference type="SAM" id="Phobius"/>
    </source>
</evidence>
<dbReference type="Proteomes" id="UP001419268">
    <property type="component" value="Unassembled WGS sequence"/>
</dbReference>
<dbReference type="PANTHER" id="PTHR32285">
    <property type="entry name" value="PROTEIN TRICHOME BIREFRINGENCE-LIKE 9-RELATED"/>
    <property type="match status" value="1"/>
</dbReference>
<keyword evidence="12" id="KW-1185">Reference proteome</keyword>
<evidence type="ECO:0008006" key="13">
    <source>
        <dbReference type="Google" id="ProtNLM"/>
    </source>
</evidence>
<sequence length="500" mass="57902">MFCSPISAVMVLRKQVPDKNTPLQRWRGGFFVIVIVSLLLVLLFHFPYQSIDALFGGKGIQLIQKANTFGSSTLNLQNQSDPSQVSRPNRDKSVTEKDKDDGFKDYDIKGSNFTSDEGNAGVDEADVEESIEDDGVSGGGDDHKECDLYNGRWVRDQTMPLYPPGSCPYIDKDFDCHFHGRPDDDYLRWRWKPNDCDLPSFNATDFLERLRGQRIVFVGDSLNRNMWESMVCMLRNSVGNKKKVYEITGKKEFKKKGFYSFRYEDYNCTVDFVATTFLVKESPMETKNGTMDTLRLDLMDDITAPMYQDADIIVFNTGHWWTHEKTSKGENYYREGNYVYPKLEVDDAFKRALTTWASWIDNNIDTTKTQVFFRSYSHTHFRGGQWNSGGKCHDETKPIFEDSYLQPYPTKMTILEQVIDQMKNTHVMFMNISKLTDYRKDAHPSIYRKHYNTEAEKLYAVKSQDCSHWCLPGVPDAWNELLYASLLRRGKGSWRKQSSL</sequence>
<dbReference type="GO" id="GO:0005794">
    <property type="term" value="C:Golgi apparatus"/>
    <property type="evidence" value="ECO:0007669"/>
    <property type="project" value="TreeGrafter"/>
</dbReference>
<reference evidence="11 12" key="1">
    <citation type="submission" date="2024-01" db="EMBL/GenBank/DDBJ databases">
        <title>Genome assemblies of Stephania.</title>
        <authorList>
            <person name="Yang L."/>
        </authorList>
    </citation>
    <scope>NUCLEOTIDE SEQUENCE [LARGE SCALE GENOMIC DNA]</scope>
    <source>
        <strain evidence="11">JXDWG</strain>
        <tissue evidence="11">Leaf</tissue>
    </source>
</reference>
<feature type="compositionally biased region" description="Polar residues" evidence="7">
    <location>
        <begin position="73"/>
        <end position="87"/>
    </location>
</feature>
<dbReference type="Pfam" id="PF13839">
    <property type="entry name" value="PC-Esterase"/>
    <property type="match status" value="1"/>
</dbReference>